<dbReference type="InterPro" id="IPR012341">
    <property type="entry name" value="6hp_glycosidase-like_sf"/>
</dbReference>
<dbReference type="GO" id="GO:0016787">
    <property type="term" value="F:hydrolase activity"/>
    <property type="evidence" value="ECO:0007669"/>
    <property type="project" value="UniProtKB-KW"/>
</dbReference>
<dbReference type="Gene3D" id="2.70.98.50">
    <property type="entry name" value="putative glycoside hydrolase family protein from bacillus halodurans"/>
    <property type="match status" value="1"/>
</dbReference>
<evidence type="ECO:0000259" key="2">
    <source>
        <dbReference type="Pfam" id="PF21307"/>
    </source>
</evidence>
<protein>
    <submittedName>
        <fullName evidence="4">Glycoside hydrolase N-terminal domain-containing protein</fullName>
    </submittedName>
</protein>
<dbReference type="Pfam" id="PF22124">
    <property type="entry name" value="Glyco_hydro_95_cat"/>
    <property type="match status" value="1"/>
</dbReference>
<accession>A0ABV8SHK3</accession>
<dbReference type="PIRSF" id="PIRSF007663">
    <property type="entry name" value="UCP007663"/>
    <property type="match status" value="1"/>
</dbReference>
<feature type="domain" description="Glycosyl hydrolase family 95 N-terminal" evidence="1">
    <location>
        <begin position="12"/>
        <end position="259"/>
    </location>
</feature>
<reference evidence="5" key="1">
    <citation type="journal article" date="2019" name="Int. J. Syst. Evol. Microbiol.">
        <title>The Global Catalogue of Microorganisms (GCM) 10K type strain sequencing project: providing services to taxonomists for standard genome sequencing and annotation.</title>
        <authorList>
            <consortium name="The Broad Institute Genomics Platform"/>
            <consortium name="The Broad Institute Genome Sequencing Center for Infectious Disease"/>
            <person name="Wu L."/>
            <person name="Ma J."/>
        </authorList>
    </citation>
    <scope>NUCLEOTIDE SEQUENCE [LARGE SCALE GENOMIC DNA]</scope>
    <source>
        <strain evidence="5">CGMCC 4.1641</strain>
    </source>
</reference>
<dbReference type="InterPro" id="IPR054363">
    <property type="entry name" value="GH95_cat"/>
</dbReference>
<dbReference type="Pfam" id="PF14498">
    <property type="entry name" value="Glyco_hyd_65N_2"/>
    <property type="match status" value="1"/>
</dbReference>
<evidence type="ECO:0000313" key="5">
    <source>
        <dbReference type="Proteomes" id="UP001595755"/>
    </source>
</evidence>
<dbReference type="Proteomes" id="UP001595755">
    <property type="component" value="Unassembled WGS sequence"/>
</dbReference>
<sequence length="799" mass="89206">MRDSMDNNPMKLWYRQPAEQWVEALPLGNGRLGAMVYGAIKRERISLNEDTLWTGSPREADNQEALSHLDESRRLIFAGKYREAQTIIENHMLGPWSEAYQALGDLELELEHGSEAEAYRRELHLPSGVFSSEYRIGDTTYTREAFVSAVDQVLVVRLTADRPRKLNLHASLHSPLNYSAAKRGVDGICMYGAAPSRIDPMGDAGGETVFYEADKGVRFHVQVRAIADEGQVESHGARLLVKSAGSVTLLIASATSFNGYDKDPVADGVDAAKLCEERLAAASRYRYEELKARHTADFQPYFERVELELEGDSRAELPTDERIIAVRDGGEDAQLAALFFQYGRYLMISSSRPGTQATNLQGIWNNMTKPPWSCNYTTNINTEMNYWPAESCNLAEFHYPLFDMLQDLRTTGGKMTSLYYGARGWTAHHGVDLWRTATPQGGPSKGPATWAYWPMTGPWMCQHLWEHYAFGRDVGFLRDIAYPTMKEAAQFCLDYLVEDEKGNLVSSPSTSPENTFVAPDGSHVAVCTSATMDVALMRELFANCMESYCILGESDGFDRTLREAYDRLLPFQIGQHGQLQEWSQDFEEAEPGHRHTAHLYGLHPSNQITPRGTPELAKAVRVSLDRRRVYEGTDTIGWCFAWNINIYARLEDAENAYGYLRKLLGNPFPNLFNAHRHPKITFYPFSIEANFAATAGIAELLAQSHAGEVHLLPALPASWPAGRVKGLRARGGYELAVEWRQGKLSKATVHASAAGTCAIRTAEPTRVEGAEGSVWTDGVLVFEAEAGQAYRIVPLEEKE</sequence>
<keyword evidence="5" id="KW-1185">Reference proteome</keyword>
<dbReference type="PANTHER" id="PTHR31084">
    <property type="entry name" value="ALPHA-L-FUCOSIDASE 2"/>
    <property type="match status" value="1"/>
</dbReference>
<evidence type="ECO:0000313" key="4">
    <source>
        <dbReference type="EMBL" id="MFC4306363.1"/>
    </source>
</evidence>
<dbReference type="Gene3D" id="2.60.40.1180">
    <property type="entry name" value="Golgi alpha-mannosidase II"/>
    <property type="match status" value="1"/>
</dbReference>
<feature type="domain" description="Glycosyl hydrolase family 95 catalytic" evidence="3">
    <location>
        <begin position="287"/>
        <end position="701"/>
    </location>
</feature>
<comment type="caution">
    <text evidence="4">The sequence shown here is derived from an EMBL/GenBank/DDBJ whole genome shotgun (WGS) entry which is preliminary data.</text>
</comment>
<dbReference type="InterPro" id="IPR016518">
    <property type="entry name" value="Alpha-L-fucosidase"/>
</dbReference>
<proteinExistence type="predicted"/>
<evidence type="ECO:0000259" key="3">
    <source>
        <dbReference type="Pfam" id="PF22124"/>
    </source>
</evidence>
<dbReference type="InterPro" id="IPR049053">
    <property type="entry name" value="AFCA-like_C"/>
</dbReference>
<dbReference type="InterPro" id="IPR013780">
    <property type="entry name" value="Glyco_hydro_b"/>
</dbReference>
<dbReference type="Gene3D" id="1.50.10.10">
    <property type="match status" value="1"/>
</dbReference>
<feature type="domain" description="Alpha fucosidase A-like C-terminal" evidence="2">
    <location>
        <begin position="703"/>
        <end position="792"/>
    </location>
</feature>
<dbReference type="PANTHER" id="PTHR31084:SF0">
    <property type="entry name" value="ALPHA-L-FUCOSIDASE 2"/>
    <property type="match status" value="1"/>
</dbReference>
<dbReference type="SUPFAM" id="SSF48208">
    <property type="entry name" value="Six-hairpin glycosidases"/>
    <property type="match status" value="1"/>
</dbReference>
<dbReference type="InterPro" id="IPR008928">
    <property type="entry name" value="6-hairpin_glycosidase_sf"/>
</dbReference>
<dbReference type="Pfam" id="PF21307">
    <property type="entry name" value="Glyco_hydro_95_C"/>
    <property type="match status" value="1"/>
</dbReference>
<name>A0ABV8SHK3_9BACL</name>
<keyword evidence="4" id="KW-0378">Hydrolase</keyword>
<dbReference type="InterPro" id="IPR027414">
    <property type="entry name" value="GH95_N_dom"/>
</dbReference>
<organism evidence="4 5">
    <name type="scientific">Cohnella boryungensis</name>
    <dbReference type="NCBI Taxonomy" id="768479"/>
    <lineage>
        <taxon>Bacteria</taxon>
        <taxon>Bacillati</taxon>
        <taxon>Bacillota</taxon>
        <taxon>Bacilli</taxon>
        <taxon>Bacillales</taxon>
        <taxon>Paenibacillaceae</taxon>
        <taxon>Cohnella</taxon>
    </lineage>
</organism>
<evidence type="ECO:0000259" key="1">
    <source>
        <dbReference type="Pfam" id="PF14498"/>
    </source>
</evidence>
<dbReference type="EMBL" id="JBHSED010000058">
    <property type="protein sequence ID" value="MFC4306363.1"/>
    <property type="molecule type" value="Genomic_DNA"/>
</dbReference>
<gene>
    <name evidence="4" type="ORF">ACFO1S_23340</name>
</gene>